<dbReference type="PANTHER" id="PTHR31009">
    <property type="entry name" value="S-ADENOSYL-L-METHIONINE:CARBOXYL METHYLTRANSFERASE FAMILY PROTEIN"/>
    <property type="match status" value="1"/>
</dbReference>
<dbReference type="Proteomes" id="UP000811246">
    <property type="component" value="Chromosome 16"/>
</dbReference>
<dbReference type="Pfam" id="PF03492">
    <property type="entry name" value="Methyltransf_7"/>
    <property type="match status" value="1"/>
</dbReference>
<reference evidence="1" key="1">
    <citation type="submission" date="2021-01" db="EMBL/GenBank/DDBJ databases">
        <authorList>
            <person name="Lovell J.T."/>
            <person name="Bentley N."/>
            <person name="Bhattarai G."/>
            <person name="Jenkins J.W."/>
            <person name="Sreedasyam A."/>
            <person name="Alarcon Y."/>
            <person name="Bock C."/>
            <person name="Boston L."/>
            <person name="Carlson J."/>
            <person name="Cervantes K."/>
            <person name="Clermont K."/>
            <person name="Krom N."/>
            <person name="Kubenka K."/>
            <person name="Mamidi S."/>
            <person name="Mattison C."/>
            <person name="Monteros M."/>
            <person name="Pisani C."/>
            <person name="Plott C."/>
            <person name="Rajasekar S."/>
            <person name="Rhein H.S."/>
            <person name="Rohla C."/>
            <person name="Song M."/>
            <person name="Hilaire R.S."/>
            <person name="Shu S."/>
            <person name="Wells L."/>
            <person name="Wang X."/>
            <person name="Webber J."/>
            <person name="Heerema R.J."/>
            <person name="Klein P."/>
            <person name="Conner P."/>
            <person name="Grauke L."/>
            <person name="Grimwood J."/>
            <person name="Schmutz J."/>
            <person name="Randall J.J."/>
        </authorList>
    </citation>
    <scope>NUCLEOTIDE SEQUENCE</scope>
    <source>
        <tissue evidence="1">Leaf</tissue>
    </source>
</reference>
<protein>
    <submittedName>
        <fullName evidence="1">Uncharacterized protein</fullName>
    </submittedName>
</protein>
<sequence length="369" mass="41291">MNPHAKNIIERKREMQEESYVMIGGDGRHSYAKNSNVQRMGADHAKPLIMEAITENLDIDEDVSCPVSNIFGIADLGCSVGPNTYVSMRNIIEAVVQKYKSKGRQDSSLPVFQVFFNDHVSNDFNTLFVNLPVDRQYFAAGVPGSFYHRLFPKASLKFVYSAYALHWLSKAPPEVGDLDSASCNKGKLYYQNAKKEVGQAYSAQFEKDMESFLSTRAEELAPGGLMAILMSGRKEGTLPIQSSLGPQFQPLESSLLDMVNEEIISKDKMDSFNLPIYSPSEEEIKALVIKNGYFDIVRLVTTQTKNSSLMAITVEVFRAAFDGLFSKHFGSENMDQLFDRFSKKIAEMPPLSGDDLIIFGLNIILKRKP</sequence>
<organism evidence="1 2">
    <name type="scientific">Carya illinoinensis</name>
    <name type="common">Pecan</name>
    <dbReference type="NCBI Taxonomy" id="32201"/>
    <lineage>
        <taxon>Eukaryota</taxon>
        <taxon>Viridiplantae</taxon>
        <taxon>Streptophyta</taxon>
        <taxon>Embryophyta</taxon>
        <taxon>Tracheophyta</taxon>
        <taxon>Spermatophyta</taxon>
        <taxon>Magnoliopsida</taxon>
        <taxon>eudicotyledons</taxon>
        <taxon>Gunneridae</taxon>
        <taxon>Pentapetalae</taxon>
        <taxon>rosids</taxon>
        <taxon>fabids</taxon>
        <taxon>Fagales</taxon>
        <taxon>Juglandaceae</taxon>
        <taxon>Carya</taxon>
    </lineage>
</organism>
<name>A0A922A179_CARIL</name>
<dbReference type="InterPro" id="IPR005299">
    <property type="entry name" value="MeTrfase_7"/>
</dbReference>
<accession>A0A922A179</accession>
<dbReference type="AlphaFoldDB" id="A0A922A179"/>
<dbReference type="EMBL" id="CM031840">
    <property type="protein sequence ID" value="KAG6672949.1"/>
    <property type="molecule type" value="Genomic_DNA"/>
</dbReference>
<evidence type="ECO:0000313" key="2">
    <source>
        <dbReference type="Proteomes" id="UP000811246"/>
    </source>
</evidence>
<evidence type="ECO:0000313" key="1">
    <source>
        <dbReference type="EMBL" id="KAG6672949.1"/>
    </source>
</evidence>
<proteinExistence type="predicted"/>
<comment type="caution">
    <text evidence="1">The sequence shown here is derived from an EMBL/GenBank/DDBJ whole genome shotgun (WGS) entry which is preliminary data.</text>
</comment>
<dbReference type="GO" id="GO:0008168">
    <property type="term" value="F:methyltransferase activity"/>
    <property type="evidence" value="ECO:0007669"/>
    <property type="project" value="InterPro"/>
</dbReference>
<gene>
    <name evidence="1" type="ORF">I3842_16G084800</name>
</gene>